<dbReference type="GO" id="GO:0009910">
    <property type="term" value="P:negative regulation of flower development"/>
    <property type="evidence" value="ECO:0007669"/>
    <property type="project" value="InterPro"/>
</dbReference>
<dbReference type="GO" id="GO:0045892">
    <property type="term" value="P:negative regulation of DNA-templated transcription"/>
    <property type="evidence" value="ECO:0007669"/>
    <property type="project" value="InterPro"/>
</dbReference>
<dbReference type="InterPro" id="IPR034583">
    <property type="entry name" value="EMF1"/>
</dbReference>
<protein>
    <submittedName>
        <fullName evidence="1">Uncharacterized protein</fullName>
    </submittedName>
</protein>
<dbReference type="GO" id="GO:0048367">
    <property type="term" value="P:shoot system development"/>
    <property type="evidence" value="ECO:0007669"/>
    <property type="project" value="InterPro"/>
</dbReference>
<evidence type="ECO:0000313" key="1">
    <source>
        <dbReference type="EMBL" id="JAE11284.1"/>
    </source>
</evidence>
<dbReference type="PANTHER" id="PTHR35504:SF1">
    <property type="entry name" value="PROTEIN EMBRYONIC FLOWER 1"/>
    <property type="match status" value="1"/>
</dbReference>
<dbReference type="EMBL" id="GBRH01186612">
    <property type="protein sequence ID" value="JAE11284.1"/>
    <property type="molecule type" value="Transcribed_RNA"/>
</dbReference>
<reference evidence="1" key="2">
    <citation type="journal article" date="2015" name="Data Brief">
        <title>Shoot transcriptome of the giant reed, Arundo donax.</title>
        <authorList>
            <person name="Barrero R.A."/>
            <person name="Guerrero F.D."/>
            <person name="Moolhuijzen P."/>
            <person name="Goolsby J.A."/>
            <person name="Tidwell J."/>
            <person name="Bellgard S.E."/>
            <person name="Bellgard M.I."/>
        </authorList>
    </citation>
    <scope>NUCLEOTIDE SEQUENCE</scope>
    <source>
        <tissue evidence="1">Shoot tissue taken approximately 20 cm above the soil surface</tissue>
    </source>
</reference>
<accession>A0A0A9FJ71</accession>
<dbReference type="PANTHER" id="PTHR35504">
    <property type="entry name" value="PROTEIN EMBRYONIC FLOWER 1"/>
    <property type="match status" value="1"/>
</dbReference>
<sequence>MGADRLYDQRIAGQSSLYPNETMPATHLLRLMDSSTASGFTNYGTPNRNQMEFQSLGSPYVHNQYKASSSTSYGSPLNEKAPLTLQDLSRHQVQQNLHRPFRPHPRVGVLGSLLQQDIANWSENCGTQSGYRLGVTKGITSFDMNRKESFESLNSGMFSARWNALQLGSVSSAANPEYSLPRYGAAQSWTRGDGKAVHPLDKLVRKDICETNRNPADFTTISDNNEYMIDL</sequence>
<organism evidence="1">
    <name type="scientific">Arundo donax</name>
    <name type="common">Giant reed</name>
    <name type="synonym">Donax arundinaceus</name>
    <dbReference type="NCBI Taxonomy" id="35708"/>
    <lineage>
        <taxon>Eukaryota</taxon>
        <taxon>Viridiplantae</taxon>
        <taxon>Streptophyta</taxon>
        <taxon>Embryophyta</taxon>
        <taxon>Tracheophyta</taxon>
        <taxon>Spermatophyta</taxon>
        <taxon>Magnoliopsida</taxon>
        <taxon>Liliopsida</taxon>
        <taxon>Poales</taxon>
        <taxon>Poaceae</taxon>
        <taxon>PACMAD clade</taxon>
        <taxon>Arundinoideae</taxon>
        <taxon>Arundineae</taxon>
        <taxon>Arundo</taxon>
    </lineage>
</organism>
<proteinExistence type="predicted"/>
<dbReference type="AlphaFoldDB" id="A0A0A9FJ71"/>
<name>A0A0A9FJ71_ARUDO</name>
<reference evidence="1" key="1">
    <citation type="submission" date="2014-09" db="EMBL/GenBank/DDBJ databases">
        <authorList>
            <person name="Magalhaes I.L.F."/>
            <person name="Oliveira U."/>
            <person name="Santos F.R."/>
            <person name="Vidigal T.H.D.A."/>
            <person name="Brescovit A.D."/>
            <person name="Santos A.J."/>
        </authorList>
    </citation>
    <scope>NUCLEOTIDE SEQUENCE</scope>
    <source>
        <tissue evidence="1">Shoot tissue taken approximately 20 cm above the soil surface</tissue>
    </source>
</reference>